<gene>
    <name evidence="2" type="ORF">ABVN21_06920</name>
</gene>
<evidence type="ECO:0008006" key="3">
    <source>
        <dbReference type="Google" id="ProtNLM"/>
    </source>
</evidence>
<feature type="chain" id="PRO_5043806688" description="Lipoprotein" evidence="1">
    <location>
        <begin position="26"/>
        <end position="114"/>
    </location>
</feature>
<name>A0AAU8E9M1_9PSED</name>
<evidence type="ECO:0000313" key="2">
    <source>
        <dbReference type="EMBL" id="XCG75802.1"/>
    </source>
</evidence>
<dbReference type="PROSITE" id="PS51257">
    <property type="entry name" value="PROKAR_LIPOPROTEIN"/>
    <property type="match status" value="1"/>
</dbReference>
<dbReference type="RefSeq" id="WP_339556298.1">
    <property type="nucleotide sequence ID" value="NZ_CP159258.1"/>
</dbReference>
<evidence type="ECO:0000256" key="1">
    <source>
        <dbReference type="SAM" id="SignalP"/>
    </source>
</evidence>
<protein>
    <recommendedName>
        <fullName evidence="3">Lipoprotein</fullName>
    </recommendedName>
</protein>
<proteinExistence type="predicted"/>
<accession>A0AAU8E9M1</accession>
<dbReference type="EMBL" id="CP159258">
    <property type="protein sequence ID" value="XCG75802.1"/>
    <property type="molecule type" value="Genomic_DNA"/>
</dbReference>
<sequence length="114" mass="12187">MQSRTLLGAVGVLALLAGCSLPASVVPGEPNVNKYSEKPPKELAECVFPAWKKEISNATQTSISNGYRITAPSIITSDEILDIVKSKDGSRVSLYQGPPWAKSAALRKSVRDCL</sequence>
<keyword evidence="1" id="KW-0732">Signal</keyword>
<dbReference type="AlphaFoldDB" id="A0AAU8E9M1"/>
<feature type="signal peptide" evidence="1">
    <location>
        <begin position="1"/>
        <end position="25"/>
    </location>
</feature>
<reference evidence="2" key="1">
    <citation type="submission" date="2024-06" db="EMBL/GenBank/DDBJ databases">
        <title>The Caenorhabditis elegans bacterial microbiome influences microsporidia infection through nutrient limitation and inhibiting parasite invasion.</title>
        <authorList>
            <person name="Tamim El Jarkass H."/>
            <person name="Castelblanco S."/>
            <person name="Kaur M."/>
            <person name="Wan Y.C."/>
            <person name="Ellis A.E."/>
            <person name="Sheldon R.D."/>
            <person name="Lien E.C."/>
            <person name="Burton N.O."/>
            <person name="Wright G.D."/>
            <person name="Reinke A.W."/>
        </authorList>
    </citation>
    <scope>NUCLEOTIDE SEQUENCE</scope>
    <source>
        <strain evidence="2">MYb327</strain>
    </source>
</reference>
<organism evidence="2">
    <name type="scientific">Pseudomonas sp. MYb327</name>
    <dbReference type="NCBI Taxonomy" id="2745230"/>
    <lineage>
        <taxon>Bacteria</taxon>
        <taxon>Pseudomonadati</taxon>
        <taxon>Pseudomonadota</taxon>
        <taxon>Gammaproteobacteria</taxon>
        <taxon>Pseudomonadales</taxon>
        <taxon>Pseudomonadaceae</taxon>
        <taxon>Pseudomonas</taxon>
    </lineage>
</organism>